<dbReference type="Pfam" id="PF00881">
    <property type="entry name" value="Nitroreductase"/>
    <property type="match status" value="1"/>
</dbReference>
<dbReference type="InterPro" id="IPR020051">
    <property type="entry name" value="SagB-type_dehydrogenase"/>
</dbReference>
<reference evidence="3 4" key="1">
    <citation type="submission" date="2016-06" db="EMBL/GenBank/DDBJ databases">
        <title>Discovery of anaerobic lithoheterotrophic haloarchaeon capable of sulfur respiration by hydrogen and formate.</title>
        <authorList>
            <person name="Sorokin D.Y."/>
            <person name="Kublanov I.V."/>
            <person name="Roman P."/>
            <person name="Sinninghe Damste J.S."/>
            <person name="Golyshin P.N."/>
            <person name="Rojo D."/>
            <person name="Ciordia S."/>
            <person name="Mena Md.C."/>
            <person name="Ferrer M."/>
            <person name="Smedile F."/>
            <person name="Messina E."/>
            <person name="La Cono V."/>
            <person name="Yakimov M.M."/>
        </authorList>
    </citation>
    <scope>NUCLEOTIDE SEQUENCE [LARGE SCALE GENOMIC DNA]</scope>
    <source>
        <strain evidence="3 4">HTSR1</strain>
    </source>
</reference>
<dbReference type="SUPFAM" id="SSF55469">
    <property type="entry name" value="FMN-dependent nitroreductase-like"/>
    <property type="match status" value="1"/>
</dbReference>
<dbReference type="InterPro" id="IPR000415">
    <property type="entry name" value="Nitroreductase-like"/>
</dbReference>
<gene>
    <name evidence="3" type="ORF">HTSR_0500</name>
</gene>
<evidence type="ECO:0000313" key="4">
    <source>
        <dbReference type="Proteomes" id="UP000185608"/>
    </source>
</evidence>
<dbReference type="AlphaFoldDB" id="A0A1D8S2W1"/>
<dbReference type="KEGG" id="halh:HTSR_0500"/>
<protein>
    <submittedName>
        <fullName evidence="3">NAD(P)H-flavin oxidoreductase</fullName>
    </submittedName>
</protein>
<accession>A0A1D8S2W1</accession>
<dbReference type="InterPro" id="IPR052544">
    <property type="entry name" value="Bacteriocin_Proc_Enz"/>
</dbReference>
<dbReference type="EMBL" id="CP016070">
    <property type="protein sequence ID" value="AOW79697.1"/>
    <property type="molecule type" value="Genomic_DNA"/>
</dbReference>
<feature type="domain" description="Nitroreductase" evidence="2">
    <location>
        <begin position="36"/>
        <end position="213"/>
    </location>
</feature>
<organism evidence="3 4">
    <name type="scientific">Halodesulfurarchaeum formicicum</name>
    <dbReference type="NCBI Taxonomy" id="1873524"/>
    <lineage>
        <taxon>Archaea</taxon>
        <taxon>Methanobacteriati</taxon>
        <taxon>Methanobacteriota</taxon>
        <taxon>Stenosarchaea group</taxon>
        <taxon>Halobacteria</taxon>
        <taxon>Halobacteriales</taxon>
        <taxon>Halobacteriaceae</taxon>
        <taxon>Halodesulfurarchaeum</taxon>
    </lineage>
</organism>
<dbReference type="NCBIfam" id="TIGR03605">
    <property type="entry name" value="antibiot_sagB"/>
    <property type="match status" value="1"/>
</dbReference>
<dbReference type="GO" id="GO:0016491">
    <property type="term" value="F:oxidoreductase activity"/>
    <property type="evidence" value="ECO:0007669"/>
    <property type="project" value="InterPro"/>
</dbReference>
<sequence>MAAERGPMTETAPSPEAVIELPAPQTAGSQSVESAIAARRSRREFQSGPIELGDVSQLLWAAQGETDADGHRAAPSAGATYPLEVFCLVARDGVPELDAGIYRYRPASHSLVQVGSEPVQTELRAASYDQAWVEEAPVALLIAGVEERTAREYGARAGELYVPMEAGHVGENIHLQVESLGLATVSVGGFEDTAVADVMGFEDERPLAIYPIGQRAD</sequence>
<dbReference type="Gene3D" id="3.40.109.10">
    <property type="entry name" value="NADH Oxidase"/>
    <property type="match status" value="1"/>
</dbReference>
<dbReference type="PANTHER" id="PTHR43745">
    <property type="entry name" value="NITROREDUCTASE MJ1384-RELATED"/>
    <property type="match status" value="1"/>
</dbReference>
<dbReference type="Proteomes" id="UP000185608">
    <property type="component" value="Chromosome"/>
</dbReference>
<evidence type="ECO:0000259" key="2">
    <source>
        <dbReference type="Pfam" id="PF00881"/>
    </source>
</evidence>
<name>A0A1D8S2W1_9EURY</name>
<dbReference type="PANTHER" id="PTHR43745:SF2">
    <property type="entry name" value="NITROREDUCTASE MJ1384-RELATED"/>
    <property type="match status" value="1"/>
</dbReference>
<dbReference type="InterPro" id="IPR029479">
    <property type="entry name" value="Nitroreductase"/>
</dbReference>
<proteinExistence type="predicted"/>
<evidence type="ECO:0000256" key="1">
    <source>
        <dbReference type="SAM" id="MobiDB-lite"/>
    </source>
</evidence>
<dbReference type="STRING" id="1873524.HSR6_0484"/>
<feature type="region of interest" description="Disordered" evidence="1">
    <location>
        <begin position="1"/>
        <end position="40"/>
    </location>
</feature>
<dbReference type="CDD" id="cd02142">
    <property type="entry name" value="McbC_SagB-like_oxidoreductase"/>
    <property type="match status" value="1"/>
</dbReference>
<evidence type="ECO:0000313" key="3">
    <source>
        <dbReference type="EMBL" id="AOW79697.1"/>
    </source>
</evidence>